<comment type="caution">
    <text evidence="2">The sequence shown here is derived from an EMBL/GenBank/DDBJ whole genome shotgun (WGS) entry which is preliminary data.</text>
</comment>
<dbReference type="AlphaFoldDB" id="A0A8X6UY94"/>
<sequence>MIGHIYRDVILEQRVRLFWGTMGAEFLFMDDNARPHRANIVDKCLQSEDIARMDWPEYSPDLNPIEHVGGRAKLCVLKAPLPPIAQCLLWTIPCPFPWHPARNQRRQQLGQRLCQKVLQERSRSKIGFLESGSTELMSAKITGIPGPKSRTRDYRMSEMGESSKTSRDELKVLGQGEEVLYGWAVSFYAER</sequence>
<dbReference type="EMBL" id="BMAU01021144">
    <property type="protein sequence ID" value="GFX92278.1"/>
    <property type="molecule type" value="Genomic_DNA"/>
</dbReference>
<dbReference type="Gene3D" id="3.30.420.10">
    <property type="entry name" value="Ribonuclease H-like superfamily/Ribonuclease H"/>
    <property type="match status" value="1"/>
</dbReference>
<feature type="region of interest" description="Disordered" evidence="1">
    <location>
        <begin position="140"/>
        <end position="167"/>
    </location>
</feature>
<evidence type="ECO:0000313" key="3">
    <source>
        <dbReference type="Proteomes" id="UP000887159"/>
    </source>
</evidence>
<accession>A0A8X6UY94</accession>
<evidence type="ECO:0000256" key="1">
    <source>
        <dbReference type="SAM" id="MobiDB-lite"/>
    </source>
</evidence>
<name>A0A8X6UY94_TRICX</name>
<organism evidence="2 3">
    <name type="scientific">Trichonephila clavipes</name>
    <name type="common">Golden silk orbweaver</name>
    <name type="synonym">Nephila clavipes</name>
    <dbReference type="NCBI Taxonomy" id="2585209"/>
    <lineage>
        <taxon>Eukaryota</taxon>
        <taxon>Metazoa</taxon>
        <taxon>Ecdysozoa</taxon>
        <taxon>Arthropoda</taxon>
        <taxon>Chelicerata</taxon>
        <taxon>Arachnida</taxon>
        <taxon>Araneae</taxon>
        <taxon>Araneomorphae</taxon>
        <taxon>Entelegynae</taxon>
        <taxon>Araneoidea</taxon>
        <taxon>Nephilidae</taxon>
        <taxon>Trichonephila</taxon>
    </lineage>
</organism>
<dbReference type="InterPro" id="IPR036397">
    <property type="entry name" value="RNaseH_sf"/>
</dbReference>
<keyword evidence="3" id="KW-1185">Reference proteome</keyword>
<dbReference type="Proteomes" id="UP000887159">
    <property type="component" value="Unassembled WGS sequence"/>
</dbReference>
<protein>
    <submittedName>
        <fullName evidence="2">DDE_3 domain-containing protein</fullName>
    </submittedName>
</protein>
<proteinExistence type="predicted"/>
<gene>
    <name evidence="2" type="primary">AVEN_138477_1</name>
    <name evidence="2" type="ORF">TNCV_1112051</name>
</gene>
<dbReference type="GO" id="GO:0003676">
    <property type="term" value="F:nucleic acid binding"/>
    <property type="evidence" value="ECO:0007669"/>
    <property type="project" value="InterPro"/>
</dbReference>
<reference evidence="2" key="1">
    <citation type="submission" date="2020-08" db="EMBL/GenBank/DDBJ databases">
        <title>Multicomponent nature underlies the extraordinary mechanical properties of spider dragline silk.</title>
        <authorList>
            <person name="Kono N."/>
            <person name="Nakamura H."/>
            <person name="Mori M."/>
            <person name="Yoshida Y."/>
            <person name="Ohtoshi R."/>
            <person name="Malay A.D."/>
            <person name="Moran D.A.P."/>
            <person name="Tomita M."/>
            <person name="Numata K."/>
            <person name="Arakawa K."/>
        </authorList>
    </citation>
    <scope>NUCLEOTIDE SEQUENCE</scope>
</reference>
<evidence type="ECO:0000313" key="2">
    <source>
        <dbReference type="EMBL" id="GFX92278.1"/>
    </source>
</evidence>